<comment type="caution">
    <text evidence="2">The sequence shown here is derived from an EMBL/GenBank/DDBJ whole genome shotgun (WGS) entry which is preliminary data.</text>
</comment>
<organism evidence="2 3">
    <name type="scientific">Streblomastix strix</name>
    <dbReference type="NCBI Taxonomy" id="222440"/>
    <lineage>
        <taxon>Eukaryota</taxon>
        <taxon>Metamonada</taxon>
        <taxon>Preaxostyla</taxon>
        <taxon>Oxymonadida</taxon>
        <taxon>Streblomastigidae</taxon>
        <taxon>Streblomastix</taxon>
    </lineage>
</organism>
<reference evidence="2 3" key="1">
    <citation type="submission" date="2019-03" db="EMBL/GenBank/DDBJ databases">
        <title>Single cell metagenomics reveals metabolic interactions within the superorganism composed of flagellate Streblomastix strix and complex community of Bacteroidetes bacteria on its surface.</title>
        <authorList>
            <person name="Treitli S.C."/>
            <person name="Kolisko M."/>
            <person name="Husnik F."/>
            <person name="Keeling P."/>
            <person name="Hampl V."/>
        </authorList>
    </citation>
    <scope>NUCLEOTIDE SEQUENCE [LARGE SCALE GENOMIC DNA]</scope>
    <source>
        <strain evidence="2">ST1C</strain>
    </source>
</reference>
<gene>
    <name evidence="2" type="ORF">EZS28_030722</name>
</gene>
<evidence type="ECO:0000313" key="3">
    <source>
        <dbReference type="Proteomes" id="UP000324800"/>
    </source>
</evidence>
<dbReference type="AlphaFoldDB" id="A0A5J4UUN6"/>
<dbReference type="Proteomes" id="UP000324800">
    <property type="component" value="Unassembled WGS sequence"/>
</dbReference>
<protein>
    <submittedName>
        <fullName evidence="2">Uncharacterized protein</fullName>
    </submittedName>
</protein>
<feature type="region of interest" description="Disordered" evidence="1">
    <location>
        <begin position="45"/>
        <end position="75"/>
    </location>
</feature>
<evidence type="ECO:0000256" key="1">
    <source>
        <dbReference type="SAM" id="MobiDB-lite"/>
    </source>
</evidence>
<proteinExistence type="predicted"/>
<name>A0A5J4UUN6_9EUKA</name>
<dbReference type="EMBL" id="SNRW01012493">
    <property type="protein sequence ID" value="KAA6373752.1"/>
    <property type="molecule type" value="Genomic_DNA"/>
</dbReference>
<sequence>MPKLLQLWHFGILVLKKTEESFRIRFRMDTYQFLIAILLALYASSRKSQARSTKQQTKNSSRIRNRSQLDTAQQF</sequence>
<evidence type="ECO:0000313" key="2">
    <source>
        <dbReference type="EMBL" id="KAA6373752.1"/>
    </source>
</evidence>
<accession>A0A5J4UUN6</accession>